<name>W2CAB3_9BACT</name>
<reference evidence="1 2" key="1">
    <citation type="submission" date="2013-11" db="EMBL/GenBank/DDBJ databases">
        <title>Single cell genomics of uncultured Tannerella BU063 (oral taxon 286).</title>
        <authorList>
            <person name="Beall C.J."/>
            <person name="Campbell A.G."/>
            <person name="Griffen A.L."/>
            <person name="Podar M."/>
            <person name="Leys E.J."/>
        </authorList>
    </citation>
    <scope>NUCLEOTIDE SEQUENCE [LARGE SCALE GENOMIC DNA]</scope>
    <source>
        <strain evidence="1">Cell 5</strain>
    </source>
</reference>
<protein>
    <submittedName>
        <fullName evidence="1">Uncharacterized protein</fullName>
    </submittedName>
</protein>
<comment type="caution">
    <text evidence="1">The sequence shown here is derived from an EMBL/GenBank/DDBJ whole genome shotgun (WGS) entry which is preliminary data.</text>
</comment>
<dbReference type="AlphaFoldDB" id="W2CAB3"/>
<evidence type="ECO:0000313" key="1">
    <source>
        <dbReference type="EMBL" id="ETK03968.1"/>
    </source>
</evidence>
<evidence type="ECO:0000313" key="2">
    <source>
        <dbReference type="Proteomes" id="UP000018872"/>
    </source>
</evidence>
<sequence length="188" mass="21734">MKLVRNPAHRYLQSKKRETDMDIKKLHPIILIGEELGEKYKALPIGEKKKVAILSDIEKSNIPASLSHKRNISKNTLRELAIGLDVYPAFFFIPARCIQPECLVYKEDEGIVKVSDVRSILNSTVMDLSQETDPSDSFLYEREVYLMLDQLFEKLQRYNRSSISKQQFVRNLTPIMIQLFSLMANNLS</sequence>
<dbReference type="Proteomes" id="UP000018872">
    <property type="component" value="Unassembled WGS sequence"/>
</dbReference>
<proteinExistence type="predicted"/>
<dbReference type="EMBL" id="AYYC01000723">
    <property type="protein sequence ID" value="ETK03968.1"/>
    <property type="molecule type" value="Genomic_DNA"/>
</dbReference>
<accession>W2CAB3</accession>
<gene>
    <name evidence="1" type="ORF">T229_11510</name>
</gene>
<organism evidence="1 2">
    <name type="scientific">Tannerella sp. oral taxon BU063 isolate Cell 5</name>
    <dbReference type="NCBI Taxonomy" id="1410950"/>
    <lineage>
        <taxon>Bacteria</taxon>
        <taxon>Pseudomonadati</taxon>
        <taxon>Bacteroidota</taxon>
        <taxon>Bacteroidia</taxon>
        <taxon>Bacteroidales</taxon>
        <taxon>Tannerellaceae</taxon>
        <taxon>Tannerella</taxon>
    </lineage>
</organism>